<name>A0A2A6FHI5_9HYPH</name>
<comment type="caution">
    <text evidence="1">The sequence shown here is derived from an EMBL/GenBank/DDBJ whole genome shotgun (WGS) entry which is preliminary data.</text>
</comment>
<dbReference type="AlphaFoldDB" id="A0A2A6FHI5"/>
<gene>
    <name evidence="1" type="ORF">CN311_10240</name>
</gene>
<organism evidence="1 2">
    <name type="scientific">Mesorhizobium sanjuanii</name>
    <dbReference type="NCBI Taxonomy" id="2037900"/>
    <lineage>
        <taxon>Bacteria</taxon>
        <taxon>Pseudomonadati</taxon>
        <taxon>Pseudomonadota</taxon>
        <taxon>Alphaproteobacteria</taxon>
        <taxon>Hyphomicrobiales</taxon>
        <taxon>Phyllobacteriaceae</taxon>
        <taxon>Mesorhizobium</taxon>
    </lineage>
</organism>
<evidence type="ECO:0000313" key="2">
    <source>
        <dbReference type="Proteomes" id="UP000219182"/>
    </source>
</evidence>
<sequence>MSISEGTFSNGLHRKHWLLIATTMKSCNAARFVLTNTANYRCGQKQHDECRRITLRDESEL</sequence>
<evidence type="ECO:0000313" key="1">
    <source>
        <dbReference type="EMBL" id="PDQ21213.1"/>
    </source>
</evidence>
<dbReference type="EMBL" id="NWQG01000050">
    <property type="protein sequence ID" value="PDQ21213.1"/>
    <property type="molecule type" value="Genomic_DNA"/>
</dbReference>
<dbReference type="Proteomes" id="UP000219182">
    <property type="component" value="Unassembled WGS sequence"/>
</dbReference>
<accession>A0A2A6FHI5</accession>
<keyword evidence="2" id="KW-1185">Reference proteome</keyword>
<proteinExistence type="predicted"/>
<protein>
    <submittedName>
        <fullName evidence="1">Uncharacterized protein</fullName>
    </submittedName>
</protein>
<reference evidence="1 2" key="1">
    <citation type="submission" date="2017-09" db="EMBL/GenBank/DDBJ databases">
        <title>Mesorhizobum sanjuanii sp. nov. isolated from nodules of Lotus tenuis in saline-alkaline lowlands of Flooding Pampa.</title>
        <authorList>
            <person name="Sannazzaro A.I."/>
            <person name="Torres Tejerizo G.A."/>
            <person name="Fontana F."/>
            <person name="Cumpa Velazquez L.M."/>
            <person name="Hansen L."/>
            <person name="Pistorio M."/>
            <person name="Estrella M.J."/>
        </authorList>
    </citation>
    <scope>NUCLEOTIDE SEQUENCE [LARGE SCALE GENOMIC DNA]</scope>
    <source>
        <strain evidence="1 2">BSA136</strain>
    </source>
</reference>